<name>A0A371G2H1_MUCPR</name>
<organism evidence="1 2">
    <name type="scientific">Mucuna pruriens</name>
    <name type="common">Velvet bean</name>
    <name type="synonym">Dolichos pruriens</name>
    <dbReference type="NCBI Taxonomy" id="157652"/>
    <lineage>
        <taxon>Eukaryota</taxon>
        <taxon>Viridiplantae</taxon>
        <taxon>Streptophyta</taxon>
        <taxon>Embryophyta</taxon>
        <taxon>Tracheophyta</taxon>
        <taxon>Spermatophyta</taxon>
        <taxon>Magnoliopsida</taxon>
        <taxon>eudicotyledons</taxon>
        <taxon>Gunneridae</taxon>
        <taxon>Pentapetalae</taxon>
        <taxon>rosids</taxon>
        <taxon>fabids</taxon>
        <taxon>Fabales</taxon>
        <taxon>Fabaceae</taxon>
        <taxon>Papilionoideae</taxon>
        <taxon>50 kb inversion clade</taxon>
        <taxon>NPAAA clade</taxon>
        <taxon>indigoferoid/millettioid clade</taxon>
        <taxon>Phaseoleae</taxon>
        <taxon>Mucuna</taxon>
    </lineage>
</organism>
<accession>A0A371G2H1</accession>
<dbReference type="EMBL" id="QJKJ01006957">
    <property type="protein sequence ID" value="RDX84759.1"/>
    <property type="molecule type" value="Genomic_DNA"/>
</dbReference>
<dbReference type="InterPro" id="IPR043502">
    <property type="entry name" value="DNA/RNA_pol_sf"/>
</dbReference>
<dbReference type="PANTHER" id="PTHR11439:SF463">
    <property type="entry name" value="REVERSE TRANSCRIPTASE TY1_COPIA-TYPE DOMAIN-CONTAINING PROTEIN"/>
    <property type="match status" value="1"/>
</dbReference>
<evidence type="ECO:0000313" key="2">
    <source>
        <dbReference type="Proteomes" id="UP000257109"/>
    </source>
</evidence>
<dbReference type="STRING" id="157652.A0A371G2H1"/>
<dbReference type="AlphaFoldDB" id="A0A371G2H1"/>
<comment type="caution">
    <text evidence="1">The sequence shown here is derived from an EMBL/GenBank/DDBJ whole genome shotgun (WGS) entry which is preliminary data.</text>
</comment>
<dbReference type="CDD" id="cd09272">
    <property type="entry name" value="RNase_HI_RT_Ty1"/>
    <property type="match status" value="1"/>
</dbReference>
<protein>
    <submittedName>
        <fullName evidence="1">Mitochondrial protein</fullName>
    </submittedName>
</protein>
<reference evidence="1" key="1">
    <citation type="submission" date="2018-05" db="EMBL/GenBank/DDBJ databases">
        <title>Draft genome of Mucuna pruriens seed.</title>
        <authorList>
            <person name="Nnadi N.E."/>
            <person name="Vos R."/>
            <person name="Hasami M.H."/>
            <person name="Devisetty U.K."/>
            <person name="Aguiy J.C."/>
        </authorList>
    </citation>
    <scope>NUCLEOTIDE SEQUENCE [LARGE SCALE GENOMIC DNA]</scope>
    <source>
        <strain evidence="1">JCA_2017</strain>
    </source>
</reference>
<evidence type="ECO:0000313" key="1">
    <source>
        <dbReference type="EMBL" id="RDX84759.1"/>
    </source>
</evidence>
<proteinExistence type="predicted"/>
<gene>
    <name evidence="1" type="ORF">CR513_34141</name>
</gene>
<dbReference type="SUPFAM" id="SSF56672">
    <property type="entry name" value="DNA/RNA polymerases"/>
    <property type="match status" value="1"/>
</dbReference>
<sequence>MIVIADDEIEKLTLKEKLATQFEMKELGKLKYFLGIQVAYSKQGVPIEHNHRTGCEESPTIEKSQYQRLVGKLIYLSHTRPDIAYAVSVINQFMHDPTKRHLQAASLGKELLFRKEGKLSMEIYIDAYYARSIIDRRSTSGYCMFMRGNLVTWKSKKQNVVTRSSAEAEFRVIAHDICEGLWMKIILDSLKVKYEVVL</sequence>
<dbReference type="OrthoDB" id="128382at2759"/>
<dbReference type="Proteomes" id="UP000257109">
    <property type="component" value="Unassembled WGS sequence"/>
</dbReference>
<feature type="non-terminal residue" evidence="1">
    <location>
        <position position="1"/>
    </location>
</feature>
<dbReference type="PANTHER" id="PTHR11439">
    <property type="entry name" value="GAG-POL-RELATED RETROTRANSPOSON"/>
    <property type="match status" value="1"/>
</dbReference>
<keyword evidence="2" id="KW-1185">Reference proteome</keyword>